<accession>A0A259TVB2</accession>
<evidence type="ECO:0000256" key="1">
    <source>
        <dbReference type="SAM" id="SignalP"/>
    </source>
</evidence>
<sequence length="111" mass="11884">MRFLFAVLSLAISVPVFAQTPEAHPVEAIGDDIEALPMRSGWAKQTDTSAMEGTPWTCGLAVSLVCLEPRVPVLQRGAFASRIALSQDERLEGECSHSSGTISLTNLTLGR</sequence>
<evidence type="ECO:0000313" key="3">
    <source>
        <dbReference type="Proteomes" id="UP000216446"/>
    </source>
</evidence>
<dbReference type="Proteomes" id="UP000216446">
    <property type="component" value="Unassembled WGS sequence"/>
</dbReference>
<feature type="chain" id="PRO_5012039830" evidence="1">
    <location>
        <begin position="19"/>
        <end position="111"/>
    </location>
</feature>
<keyword evidence="1" id="KW-0732">Signal</keyword>
<comment type="caution">
    <text evidence="2">The sequence shown here is derived from an EMBL/GenBank/DDBJ whole genome shotgun (WGS) entry which is preliminary data.</text>
</comment>
<gene>
    <name evidence="2" type="ORF">BSZ36_00765</name>
</gene>
<feature type="signal peptide" evidence="1">
    <location>
        <begin position="1"/>
        <end position="18"/>
    </location>
</feature>
<evidence type="ECO:0000313" key="2">
    <source>
        <dbReference type="EMBL" id="OZC01640.1"/>
    </source>
</evidence>
<protein>
    <submittedName>
        <fullName evidence="2">Uncharacterized protein</fullName>
    </submittedName>
</protein>
<dbReference type="AlphaFoldDB" id="A0A259TVB2"/>
<dbReference type="EMBL" id="MQWB01000001">
    <property type="protein sequence ID" value="OZC01640.1"/>
    <property type="molecule type" value="Genomic_DNA"/>
</dbReference>
<dbReference type="InParanoid" id="A0A259TVB2"/>
<name>A0A259TVB2_9BACT</name>
<organism evidence="2 3">
    <name type="scientific">Rubricoccus marinus</name>
    <dbReference type="NCBI Taxonomy" id="716817"/>
    <lineage>
        <taxon>Bacteria</taxon>
        <taxon>Pseudomonadati</taxon>
        <taxon>Rhodothermota</taxon>
        <taxon>Rhodothermia</taxon>
        <taxon>Rhodothermales</taxon>
        <taxon>Rubricoccaceae</taxon>
        <taxon>Rubricoccus</taxon>
    </lineage>
</organism>
<proteinExistence type="predicted"/>
<keyword evidence="3" id="KW-1185">Reference proteome</keyword>
<reference evidence="2 3" key="1">
    <citation type="submission" date="2016-11" db="EMBL/GenBank/DDBJ databases">
        <title>Study of marine rhodopsin-containing bacteria.</title>
        <authorList>
            <person name="Yoshizawa S."/>
            <person name="Kumagai Y."/>
            <person name="Kogure K."/>
        </authorList>
    </citation>
    <scope>NUCLEOTIDE SEQUENCE [LARGE SCALE GENOMIC DNA]</scope>
    <source>
        <strain evidence="2 3">SG-29</strain>
    </source>
</reference>